<dbReference type="PANTHER" id="PTHR10381:SF70">
    <property type="entry name" value="ATP-DEPENDENT CLP PROTEASE PROTEOLYTIC SUBUNIT"/>
    <property type="match status" value="1"/>
</dbReference>
<keyword evidence="4" id="KW-0378">Hydrolase</keyword>
<comment type="caution">
    <text evidence="8">The sequence shown here is derived from an EMBL/GenBank/DDBJ whole genome shotgun (WGS) entry which is preliminary data.</text>
</comment>
<dbReference type="Proteomes" id="UP001500902">
    <property type="component" value="Unassembled WGS sequence"/>
</dbReference>
<keyword evidence="3" id="KW-0645">Protease</keyword>
<dbReference type="SUPFAM" id="SSF48403">
    <property type="entry name" value="Ankyrin repeat"/>
    <property type="match status" value="1"/>
</dbReference>
<keyword evidence="9" id="KW-1185">Reference proteome</keyword>
<sequence>MLLIESVGGPVQAGLDLVDVIGSVGCDVATYATGLVSDMGLLVLAAGARGKRHAFPHARLVLRRPPDARVMRRPPPDAAGRFPDDRGMRSALREVALVTAERTGRRVERVLADMRAERSFGAEEALAYGFVDEVVHQRKPLGQKPPDRDRDADGGTLLHQAYYAGDRSAVEALLARGADAGLRNRFGLTPPLTAEVRTAESQLRDLAGLVHPAHSWGHVGPPAYPGASMPDRT</sequence>
<evidence type="ECO:0000256" key="7">
    <source>
        <dbReference type="RuleBase" id="RU003567"/>
    </source>
</evidence>
<evidence type="ECO:0000256" key="5">
    <source>
        <dbReference type="ARBA" id="ARBA00022825"/>
    </source>
</evidence>
<dbReference type="Gene3D" id="3.90.226.10">
    <property type="entry name" value="2-enoyl-CoA Hydratase, Chain A, domain 1"/>
    <property type="match status" value="1"/>
</dbReference>
<dbReference type="EMBL" id="BAAAZP010000009">
    <property type="protein sequence ID" value="GAA3646110.1"/>
    <property type="molecule type" value="Genomic_DNA"/>
</dbReference>
<evidence type="ECO:0000256" key="4">
    <source>
        <dbReference type="ARBA" id="ARBA00022801"/>
    </source>
</evidence>
<keyword evidence="5" id="KW-0720">Serine protease</keyword>
<evidence type="ECO:0000313" key="9">
    <source>
        <dbReference type="Proteomes" id="UP001500902"/>
    </source>
</evidence>
<dbReference type="SUPFAM" id="SSF52096">
    <property type="entry name" value="ClpP/crotonase"/>
    <property type="match status" value="1"/>
</dbReference>
<evidence type="ECO:0000313" key="8">
    <source>
        <dbReference type="EMBL" id="GAA3646110.1"/>
    </source>
</evidence>
<evidence type="ECO:0000256" key="3">
    <source>
        <dbReference type="ARBA" id="ARBA00022670"/>
    </source>
</evidence>
<evidence type="ECO:0000256" key="1">
    <source>
        <dbReference type="ARBA" id="ARBA00007039"/>
    </source>
</evidence>
<dbReference type="PANTHER" id="PTHR10381">
    <property type="entry name" value="ATP-DEPENDENT CLP PROTEASE PROTEOLYTIC SUBUNIT"/>
    <property type="match status" value="1"/>
</dbReference>
<keyword evidence="6" id="KW-0040">ANK repeat</keyword>
<protein>
    <recommendedName>
        <fullName evidence="7">ATP-dependent Clp protease proteolytic subunit</fullName>
    </recommendedName>
</protein>
<comment type="similarity">
    <text evidence="1 7">Belongs to the peptidase S14 family.</text>
</comment>
<dbReference type="InterPro" id="IPR029045">
    <property type="entry name" value="ClpP/crotonase-like_dom_sf"/>
</dbReference>
<keyword evidence="2" id="KW-0963">Cytoplasm</keyword>
<gene>
    <name evidence="8" type="ORF">GCM10022224_006030</name>
</gene>
<feature type="repeat" description="ANK" evidence="6">
    <location>
        <begin position="153"/>
        <end position="185"/>
    </location>
</feature>
<dbReference type="InterPro" id="IPR002110">
    <property type="entry name" value="Ankyrin_rpt"/>
</dbReference>
<reference evidence="9" key="1">
    <citation type="journal article" date="2019" name="Int. J. Syst. Evol. Microbiol.">
        <title>The Global Catalogue of Microorganisms (GCM) 10K type strain sequencing project: providing services to taxonomists for standard genome sequencing and annotation.</title>
        <authorList>
            <consortium name="The Broad Institute Genomics Platform"/>
            <consortium name="The Broad Institute Genome Sequencing Center for Infectious Disease"/>
            <person name="Wu L."/>
            <person name="Ma J."/>
        </authorList>
    </citation>
    <scope>NUCLEOTIDE SEQUENCE [LARGE SCALE GENOMIC DNA]</scope>
    <source>
        <strain evidence="9">JCM 16904</strain>
    </source>
</reference>
<proteinExistence type="inferred from homology"/>
<dbReference type="Pfam" id="PF00574">
    <property type="entry name" value="CLP_protease"/>
    <property type="match status" value="1"/>
</dbReference>
<name>A0ABP7B1B8_9ACTN</name>
<evidence type="ECO:0000256" key="6">
    <source>
        <dbReference type="PROSITE-ProRule" id="PRU00023"/>
    </source>
</evidence>
<accession>A0ABP7B1B8</accession>
<dbReference type="Gene3D" id="1.25.40.20">
    <property type="entry name" value="Ankyrin repeat-containing domain"/>
    <property type="match status" value="1"/>
</dbReference>
<organism evidence="8 9">
    <name type="scientific">Nonomuraea antimicrobica</name>
    <dbReference type="NCBI Taxonomy" id="561173"/>
    <lineage>
        <taxon>Bacteria</taxon>
        <taxon>Bacillati</taxon>
        <taxon>Actinomycetota</taxon>
        <taxon>Actinomycetes</taxon>
        <taxon>Streptosporangiales</taxon>
        <taxon>Streptosporangiaceae</taxon>
        <taxon>Nonomuraea</taxon>
    </lineage>
</organism>
<dbReference type="PROSITE" id="PS50297">
    <property type="entry name" value="ANK_REP_REGION"/>
    <property type="match status" value="1"/>
</dbReference>
<dbReference type="PRINTS" id="PR00127">
    <property type="entry name" value="CLPPROTEASEP"/>
</dbReference>
<dbReference type="PROSITE" id="PS50088">
    <property type="entry name" value="ANK_REPEAT"/>
    <property type="match status" value="1"/>
</dbReference>
<dbReference type="InterPro" id="IPR001907">
    <property type="entry name" value="ClpP"/>
</dbReference>
<evidence type="ECO:0000256" key="2">
    <source>
        <dbReference type="ARBA" id="ARBA00022490"/>
    </source>
</evidence>
<dbReference type="InterPro" id="IPR023562">
    <property type="entry name" value="ClpP/TepA"/>
</dbReference>
<dbReference type="InterPro" id="IPR036770">
    <property type="entry name" value="Ankyrin_rpt-contain_sf"/>
</dbReference>